<dbReference type="InterPro" id="IPR011286">
    <property type="entry name" value="2-deoxy-D-gluc_3_DH"/>
</dbReference>
<gene>
    <name evidence="3" type="ORF">BE04_14380</name>
</gene>
<dbReference type="InterPro" id="IPR036291">
    <property type="entry name" value="NAD(P)-bd_dom_sf"/>
</dbReference>
<dbReference type="SUPFAM" id="SSF51735">
    <property type="entry name" value="NAD(P)-binding Rossmann-fold domains"/>
    <property type="match status" value="1"/>
</dbReference>
<organism evidence="3 4">
    <name type="scientific">Sorangium cellulosum</name>
    <name type="common">Polyangium cellulosum</name>
    <dbReference type="NCBI Taxonomy" id="56"/>
    <lineage>
        <taxon>Bacteria</taxon>
        <taxon>Pseudomonadati</taxon>
        <taxon>Myxococcota</taxon>
        <taxon>Polyangia</taxon>
        <taxon>Polyangiales</taxon>
        <taxon>Polyangiaceae</taxon>
        <taxon>Sorangium</taxon>
    </lineage>
</organism>
<evidence type="ECO:0000313" key="4">
    <source>
        <dbReference type="Proteomes" id="UP000075604"/>
    </source>
</evidence>
<dbReference type="AlphaFoldDB" id="A0A150P0N6"/>
<dbReference type="Gene3D" id="3.40.50.720">
    <property type="entry name" value="NAD(P)-binding Rossmann-like Domain"/>
    <property type="match status" value="1"/>
</dbReference>
<sequence length="253" mass="26448">MTNDPFRLDGKVALVTGSATGIGAAIATALAAAGADIACHGKDEPGEATMEAVRRLGRRAIGTAADLADRAAHEELIRTTQAELGRLDILVNNAGLIRRSPAVEYSDEDWDLLIEVNLTSAFRLSRIAGKHMLAQGSGKIVNIASLLSFQGGILVPAYAASKGGIAQLTKALANEWAAKGVNVNAIAPGYIATDNTAALRADEARSRQILERIPAGRWGEASDIAGAARFLCAEASKYIHGHVLVVDGGWMGR</sequence>
<dbReference type="InterPro" id="IPR002347">
    <property type="entry name" value="SDR_fam"/>
</dbReference>
<evidence type="ECO:0000256" key="1">
    <source>
        <dbReference type="ARBA" id="ARBA00006484"/>
    </source>
</evidence>
<keyword evidence="2" id="KW-0560">Oxidoreductase</keyword>
<reference evidence="3 4" key="1">
    <citation type="submission" date="2014-02" db="EMBL/GenBank/DDBJ databases">
        <title>The small core and large imbalanced accessory genome model reveals a collaborative survival strategy of Sorangium cellulosum strains in nature.</title>
        <authorList>
            <person name="Han K."/>
            <person name="Peng R."/>
            <person name="Blom J."/>
            <person name="Li Y.-Z."/>
        </authorList>
    </citation>
    <scope>NUCLEOTIDE SEQUENCE [LARGE SCALE GENOMIC DNA]</scope>
    <source>
        <strain evidence="3 4">So0157-18</strain>
    </source>
</reference>
<protein>
    <submittedName>
        <fullName evidence="3">2-deoxy-D-gluconate 3-dehydrogenase</fullName>
    </submittedName>
</protein>
<name>A0A150P0N6_SORCE</name>
<evidence type="ECO:0000256" key="2">
    <source>
        <dbReference type="ARBA" id="ARBA00023002"/>
    </source>
</evidence>
<comment type="similarity">
    <text evidence="1">Belongs to the short-chain dehydrogenases/reductases (SDR) family.</text>
</comment>
<comment type="caution">
    <text evidence="3">The sequence shown here is derived from an EMBL/GenBank/DDBJ whole genome shotgun (WGS) entry which is preliminary data.</text>
</comment>
<dbReference type="NCBIfam" id="TIGR01832">
    <property type="entry name" value="kduD"/>
    <property type="match status" value="1"/>
</dbReference>
<dbReference type="GO" id="GO:0051287">
    <property type="term" value="F:NAD binding"/>
    <property type="evidence" value="ECO:0007669"/>
    <property type="project" value="InterPro"/>
</dbReference>
<proteinExistence type="inferred from homology"/>
<dbReference type="FunFam" id="3.40.50.720:FF:000084">
    <property type="entry name" value="Short-chain dehydrogenase reductase"/>
    <property type="match status" value="1"/>
</dbReference>
<dbReference type="PRINTS" id="PR00081">
    <property type="entry name" value="GDHRDH"/>
</dbReference>
<accession>A0A150P0N6</accession>
<dbReference type="GO" id="GO:0008678">
    <property type="term" value="F:2-deoxy-D-gluconate 3-dehydrogenase activity"/>
    <property type="evidence" value="ECO:0007669"/>
    <property type="project" value="InterPro"/>
</dbReference>
<dbReference type="NCBIfam" id="NF005559">
    <property type="entry name" value="PRK07231.1"/>
    <property type="match status" value="1"/>
</dbReference>
<dbReference type="PANTHER" id="PTHR42760">
    <property type="entry name" value="SHORT-CHAIN DEHYDROGENASES/REDUCTASES FAMILY MEMBER"/>
    <property type="match status" value="1"/>
</dbReference>
<dbReference type="PRINTS" id="PR00080">
    <property type="entry name" value="SDRFAMILY"/>
</dbReference>
<evidence type="ECO:0000313" key="3">
    <source>
        <dbReference type="EMBL" id="KYF48423.1"/>
    </source>
</evidence>
<dbReference type="EMBL" id="JELX01004386">
    <property type="protein sequence ID" value="KYF48423.1"/>
    <property type="molecule type" value="Genomic_DNA"/>
</dbReference>
<dbReference type="InterPro" id="IPR020904">
    <property type="entry name" value="Sc_DH/Rdtase_CS"/>
</dbReference>
<dbReference type="Pfam" id="PF13561">
    <property type="entry name" value="adh_short_C2"/>
    <property type="match status" value="1"/>
</dbReference>
<dbReference type="PANTHER" id="PTHR42760:SF5">
    <property type="entry name" value="2-DEHYDRO-3-DEOXY-D-GLUCONATE 5-DEHYDROGENASE"/>
    <property type="match status" value="1"/>
</dbReference>
<dbReference type="Proteomes" id="UP000075604">
    <property type="component" value="Unassembled WGS sequence"/>
</dbReference>
<dbReference type="PROSITE" id="PS00061">
    <property type="entry name" value="ADH_SHORT"/>
    <property type="match status" value="1"/>
</dbReference>